<evidence type="ECO:0000256" key="2">
    <source>
        <dbReference type="SAM" id="Phobius"/>
    </source>
</evidence>
<name>A0AAV2RZN8_MEGNR</name>
<keyword evidence="3" id="KW-0732">Signal</keyword>
<comment type="caution">
    <text evidence="4">The sequence shown here is derived from an EMBL/GenBank/DDBJ whole genome shotgun (WGS) entry which is preliminary data.</text>
</comment>
<evidence type="ECO:0000313" key="5">
    <source>
        <dbReference type="Proteomes" id="UP001497623"/>
    </source>
</evidence>
<protein>
    <submittedName>
        <fullName evidence="4">Uncharacterized protein</fullName>
    </submittedName>
</protein>
<feature type="transmembrane region" description="Helical" evidence="2">
    <location>
        <begin position="204"/>
        <end position="226"/>
    </location>
</feature>
<evidence type="ECO:0000256" key="3">
    <source>
        <dbReference type="SAM" id="SignalP"/>
    </source>
</evidence>
<keyword evidence="2" id="KW-1133">Transmembrane helix</keyword>
<sequence>MEVTLFIISIAASLVYGRSYEMHDLDEYAPSGASFAYSDGDYENLKLEFAKVNNVSKRSYSSETKNICWLSGPSFALRSEEELLYQPYENQTDLILTSRDCLPQPLKITIHHEHISTKVLHFSISNLLFIFMDNQIIFKTRRNIVSRLFCKMGHSSITFSLANKWKESYKHIHRFGKKCPKTFLNNSQIRNYHNNHRRIPHMDLLFGIMIILVILVTCFLRLIYWFRIKALSQERQLRSQQRRQLIDLTRPSRVNRRIELPPSYNEVQQQEEPPPSYDTVYKRLLATSETPSVHYKTVCDGESPRLECVSDPPPEYHELYENLATVIDSEPNTNCQVDCNTLPGRNRDVVTGTSSSNYEEASFSICNTNCSDQVSLKLEEPCKSDLNSTVVNDKVGSVRLEPQTSCSKDEDISVPLNVSNSDNFDIATESTRLPESETNVNESSTSKSTNGSINV</sequence>
<accession>A0AAV2RZN8</accession>
<feature type="region of interest" description="Disordered" evidence="1">
    <location>
        <begin position="429"/>
        <end position="455"/>
    </location>
</feature>
<feature type="compositionally biased region" description="Low complexity" evidence="1">
    <location>
        <begin position="436"/>
        <end position="455"/>
    </location>
</feature>
<keyword evidence="2" id="KW-0472">Membrane</keyword>
<evidence type="ECO:0000256" key="1">
    <source>
        <dbReference type="SAM" id="MobiDB-lite"/>
    </source>
</evidence>
<evidence type="ECO:0000313" key="4">
    <source>
        <dbReference type="EMBL" id="CAL4147524.1"/>
    </source>
</evidence>
<proteinExistence type="predicted"/>
<dbReference type="AlphaFoldDB" id="A0AAV2RZN8"/>
<keyword evidence="5" id="KW-1185">Reference proteome</keyword>
<organism evidence="4 5">
    <name type="scientific">Meganyctiphanes norvegica</name>
    <name type="common">Northern krill</name>
    <name type="synonym">Thysanopoda norvegica</name>
    <dbReference type="NCBI Taxonomy" id="48144"/>
    <lineage>
        <taxon>Eukaryota</taxon>
        <taxon>Metazoa</taxon>
        <taxon>Ecdysozoa</taxon>
        <taxon>Arthropoda</taxon>
        <taxon>Crustacea</taxon>
        <taxon>Multicrustacea</taxon>
        <taxon>Malacostraca</taxon>
        <taxon>Eumalacostraca</taxon>
        <taxon>Eucarida</taxon>
        <taxon>Euphausiacea</taxon>
        <taxon>Euphausiidae</taxon>
        <taxon>Meganyctiphanes</taxon>
    </lineage>
</organism>
<keyword evidence="2" id="KW-0812">Transmembrane</keyword>
<dbReference type="EMBL" id="CAXKWB010036052">
    <property type="protein sequence ID" value="CAL4147524.1"/>
    <property type="molecule type" value="Genomic_DNA"/>
</dbReference>
<gene>
    <name evidence="4" type="ORF">MNOR_LOCUS30071</name>
</gene>
<feature type="chain" id="PRO_5043472359" evidence="3">
    <location>
        <begin position="18"/>
        <end position="455"/>
    </location>
</feature>
<feature type="signal peptide" evidence="3">
    <location>
        <begin position="1"/>
        <end position="17"/>
    </location>
</feature>
<reference evidence="4 5" key="1">
    <citation type="submission" date="2024-05" db="EMBL/GenBank/DDBJ databases">
        <authorList>
            <person name="Wallberg A."/>
        </authorList>
    </citation>
    <scope>NUCLEOTIDE SEQUENCE [LARGE SCALE GENOMIC DNA]</scope>
</reference>
<dbReference type="Proteomes" id="UP001497623">
    <property type="component" value="Unassembled WGS sequence"/>
</dbReference>